<dbReference type="PANTHER" id="PTHR24314">
    <property type="entry name" value="NON-SPECIFIC LIPID TRANSFER PROTEIN-RELATED"/>
    <property type="match status" value="1"/>
</dbReference>
<keyword evidence="1" id="KW-0521">NADP</keyword>
<comment type="similarity">
    <text evidence="2">Belongs to the short-chain dehydrogenases/reductases (SDR) family.</text>
</comment>
<dbReference type="PRINTS" id="PR00081">
    <property type="entry name" value="GDHRDH"/>
</dbReference>
<dbReference type="EMBL" id="JAPEUV010000025">
    <property type="protein sequence ID" value="KAJ4339057.1"/>
    <property type="molecule type" value="Genomic_DNA"/>
</dbReference>
<name>A0A9W9C0R2_9PLEO</name>
<dbReference type="SUPFAM" id="SSF51735">
    <property type="entry name" value="NAD(P)-binding Rossmann-fold domains"/>
    <property type="match status" value="1"/>
</dbReference>
<dbReference type="OrthoDB" id="47007at2759"/>
<gene>
    <name evidence="4" type="ORF">N0V87_003492</name>
</gene>
<dbReference type="InterPro" id="IPR020904">
    <property type="entry name" value="Sc_DH/Rdtase_CS"/>
</dbReference>
<dbReference type="PROSITE" id="PS00061">
    <property type="entry name" value="ADH_SHORT"/>
    <property type="match status" value="1"/>
</dbReference>
<dbReference type="InterPro" id="IPR052625">
    <property type="entry name" value="Chl_b_Red"/>
</dbReference>
<dbReference type="InterPro" id="IPR036291">
    <property type="entry name" value="NAD(P)-bd_dom_sf"/>
</dbReference>
<keyword evidence="5" id="KW-1185">Reference proteome</keyword>
<dbReference type="AlphaFoldDB" id="A0A9W9C0R2"/>
<feature type="region of interest" description="Disordered" evidence="3">
    <location>
        <begin position="319"/>
        <end position="338"/>
    </location>
</feature>
<sequence>MVNAKSKSIIITGGARGIGRATARYLLSQPLSHRVFLIDLDGDELEYAATKHLSAYAPRVGYATANLRSQQEIREAVAKAAKFFGGRIDVLVNNAGIARAFFTAGNGTMEDVATAEQWQAYIDTNLSAPFWMSQAVIAFMKAQNPKIEGKGQTEQEGVDREKDVKRHSEFSNLPEDLHGRDKSDEGGCILHISSFRAHQSDPDCEGYGATKAGLLGLTQAMAVSCQRWGIRVNMISPGWVSVSHECKEGDETASATQGAPHEDDASRARLEIWAGNHSELHHRQHLVGRVGQGEDIAEAIEYAMGAGFMSGQVCQPSYHPHKVMADTSTGNDPRRRGK</sequence>
<evidence type="ECO:0000256" key="2">
    <source>
        <dbReference type="RuleBase" id="RU000363"/>
    </source>
</evidence>
<accession>A0A9W9C0R2</accession>
<dbReference type="GO" id="GO:0005777">
    <property type="term" value="C:peroxisome"/>
    <property type="evidence" value="ECO:0007669"/>
    <property type="project" value="TreeGrafter"/>
</dbReference>
<dbReference type="PRINTS" id="PR00080">
    <property type="entry name" value="SDRFAMILY"/>
</dbReference>
<dbReference type="Gene3D" id="3.40.50.720">
    <property type="entry name" value="NAD(P)-binding Rossmann-like Domain"/>
    <property type="match status" value="1"/>
</dbReference>
<reference evidence="4" key="1">
    <citation type="submission" date="2022-10" db="EMBL/GenBank/DDBJ databases">
        <title>Tapping the CABI collections for fungal endophytes: first genome assemblies for Collariella, Neodidymelliopsis, Ascochyta clinopodiicola, Didymella pomorum, Didymosphaeria variabile, Neocosmospora piperis and Neocucurbitaria cava.</title>
        <authorList>
            <person name="Hill R."/>
        </authorList>
    </citation>
    <scope>NUCLEOTIDE SEQUENCE</scope>
    <source>
        <strain evidence="4">IMI 360193</strain>
    </source>
</reference>
<dbReference type="InterPro" id="IPR002347">
    <property type="entry name" value="SDR_fam"/>
</dbReference>
<comment type="caution">
    <text evidence="4">The sequence shown here is derived from an EMBL/GenBank/DDBJ whole genome shotgun (WGS) entry which is preliminary data.</text>
</comment>
<organism evidence="4 5">
    <name type="scientific">Didymella glomerata</name>
    <dbReference type="NCBI Taxonomy" id="749621"/>
    <lineage>
        <taxon>Eukaryota</taxon>
        <taxon>Fungi</taxon>
        <taxon>Dikarya</taxon>
        <taxon>Ascomycota</taxon>
        <taxon>Pezizomycotina</taxon>
        <taxon>Dothideomycetes</taxon>
        <taxon>Pleosporomycetidae</taxon>
        <taxon>Pleosporales</taxon>
        <taxon>Pleosporineae</taxon>
        <taxon>Didymellaceae</taxon>
        <taxon>Didymella</taxon>
    </lineage>
</organism>
<evidence type="ECO:0000256" key="1">
    <source>
        <dbReference type="ARBA" id="ARBA00022857"/>
    </source>
</evidence>
<dbReference type="PANTHER" id="PTHR24314:SF20">
    <property type="entry name" value="STEROL CARRIER PROTEIN 2"/>
    <property type="match status" value="1"/>
</dbReference>
<feature type="region of interest" description="Disordered" evidence="3">
    <location>
        <begin position="147"/>
        <end position="180"/>
    </location>
</feature>
<protein>
    <submittedName>
        <fullName evidence="4">Uncharacterized protein</fullName>
    </submittedName>
</protein>
<dbReference type="Pfam" id="PF00106">
    <property type="entry name" value="adh_short"/>
    <property type="match status" value="1"/>
</dbReference>
<proteinExistence type="inferred from homology"/>
<dbReference type="GO" id="GO:0015914">
    <property type="term" value="P:phospholipid transport"/>
    <property type="evidence" value="ECO:0007669"/>
    <property type="project" value="TreeGrafter"/>
</dbReference>
<evidence type="ECO:0000313" key="5">
    <source>
        <dbReference type="Proteomes" id="UP001140562"/>
    </source>
</evidence>
<dbReference type="Proteomes" id="UP001140562">
    <property type="component" value="Unassembled WGS sequence"/>
</dbReference>
<dbReference type="Pfam" id="PF13561">
    <property type="entry name" value="adh_short_C2"/>
    <property type="match status" value="1"/>
</dbReference>
<evidence type="ECO:0000256" key="3">
    <source>
        <dbReference type="SAM" id="MobiDB-lite"/>
    </source>
</evidence>
<evidence type="ECO:0000313" key="4">
    <source>
        <dbReference type="EMBL" id="KAJ4339057.1"/>
    </source>
</evidence>
<dbReference type="CDD" id="cd05233">
    <property type="entry name" value="SDR_c"/>
    <property type="match status" value="1"/>
</dbReference>